<keyword evidence="3" id="KW-1003">Cell membrane</keyword>
<evidence type="ECO:0000256" key="6">
    <source>
        <dbReference type="ARBA" id="ARBA00023136"/>
    </source>
</evidence>
<evidence type="ECO:0000313" key="9">
    <source>
        <dbReference type="Proteomes" id="UP000708208"/>
    </source>
</evidence>
<dbReference type="OrthoDB" id="18585at2759"/>
<proteinExistence type="inferred from homology"/>
<evidence type="ECO:0000313" key="8">
    <source>
        <dbReference type="EMBL" id="CAG7718092.1"/>
    </source>
</evidence>
<dbReference type="GO" id="GO:0005044">
    <property type="term" value="F:scavenger receptor activity"/>
    <property type="evidence" value="ECO:0007669"/>
    <property type="project" value="TreeGrafter"/>
</dbReference>
<keyword evidence="7" id="KW-0325">Glycoprotein</keyword>
<keyword evidence="4" id="KW-0812">Transmembrane</keyword>
<reference evidence="8" key="1">
    <citation type="submission" date="2021-06" db="EMBL/GenBank/DDBJ databases">
        <authorList>
            <person name="Hodson N. C."/>
            <person name="Mongue J. A."/>
            <person name="Jaron S. K."/>
        </authorList>
    </citation>
    <scope>NUCLEOTIDE SEQUENCE</scope>
</reference>
<dbReference type="Proteomes" id="UP000708208">
    <property type="component" value="Unassembled WGS sequence"/>
</dbReference>
<keyword evidence="9" id="KW-1185">Reference proteome</keyword>
<dbReference type="PANTHER" id="PTHR11923">
    <property type="entry name" value="SCAVENGER RECEPTOR CLASS B TYPE-1 SR-B1"/>
    <property type="match status" value="1"/>
</dbReference>
<evidence type="ECO:0000256" key="1">
    <source>
        <dbReference type="ARBA" id="ARBA00004236"/>
    </source>
</evidence>
<dbReference type="GO" id="GO:0005737">
    <property type="term" value="C:cytoplasm"/>
    <property type="evidence" value="ECO:0007669"/>
    <property type="project" value="TreeGrafter"/>
</dbReference>
<evidence type="ECO:0000256" key="5">
    <source>
        <dbReference type="ARBA" id="ARBA00022989"/>
    </source>
</evidence>
<evidence type="ECO:0000256" key="4">
    <source>
        <dbReference type="ARBA" id="ARBA00022692"/>
    </source>
</evidence>
<comment type="similarity">
    <text evidence="2">Belongs to the CD36 family.</text>
</comment>
<dbReference type="GO" id="GO:0005886">
    <property type="term" value="C:plasma membrane"/>
    <property type="evidence" value="ECO:0007669"/>
    <property type="project" value="UniProtKB-SubCell"/>
</dbReference>
<evidence type="ECO:0000256" key="3">
    <source>
        <dbReference type="ARBA" id="ARBA00022475"/>
    </source>
</evidence>
<name>A0A8J2JHB7_9HEXA</name>
<accession>A0A8J2JHB7</accession>
<organism evidence="8 9">
    <name type="scientific">Allacma fusca</name>
    <dbReference type="NCBI Taxonomy" id="39272"/>
    <lineage>
        <taxon>Eukaryota</taxon>
        <taxon>Metazoa</taxon>
        <taxon>Ecdysozoa</taxon>
        <taxon>Arthropoda</taxon>
        <taxon>Hexapoda</taxon>
        <taxon>Collembola</taxon>
        <taxon>Symphypleona</taxon>
        <taxon>Sminthuridae</taxon>
        <taxon>Allacma</taxon>
    </lineage>
</organism>
<feature type="non-terminal residue" evidence="8">
    <location>
        <position position="1"/>
    </location>
</feature>
<dbReference type="PANTHER" id="PTHR11923:SF51">
    <property type="entry name" value="LYSOSOME MEMBRANE PROTEIN 2"/>
    <property type="match status" value="1"/>
</dbReference>
<evidence type="ECO:0000256" key="2">
    <source>
        <dbReference type="ARBA" id="ARBA00010532"/>
    </source>
</evidence>
<comment type="subcellular location">
    <subcellularLocation>
        <location evidence="1">Cell membrane</location>
    </subcellularLocation>
</comment>
<dbReference type="AlphaFoldDB" id="A0A8J2JHB7"/>
<dbReference type="EMBL" id="CAJVCH010050786">
    <property type="protein sequence ID" value="CAG7718092.1"/>
    <property type="molecule type" value="Genomic_DNA"/>
</dbReference>
<comment type="caution">
    <text evidence="8">The sequence shown here is derived from an EMBL/GenBank/DDBJ whole genome shotgun (WGS) entry which is preliminary data.</text>
</comment>
<dbReference type="InterPro" id="IPR002159">
    <property type="entry name" value="CD36_fam"/>
</dbReference>
<gene>
    <name evidence="8" type="ORF">AFUS01_LOCUS7513</name>
</gene>
<protein>
    <submittedName>
        <fullName evidence="8">Uncharacterized protein</fullName>
    </submittedName>
</protein>
<keyword evidence="6" id="KW-0472">Membrane</keyword>
<dbReference type="Pfam" id="PF01130">
    <property type="entry name" value="CD36"/>
    <property type="match status" value="1"/>
</dbReference>
<keyword evidence="5" id="KW-1133">Transmembrane helix</keyword>
<sequence length="313" mass="35063">GTFVQEASSLPTLVLAKFTRNGEGYLRQNSTPRALLTDGYNISDYNSYLRKEFPFNLTELQHDVFTPFNELSYPKKFTVRSDPATFGQIISVDGEHFDDPSNGCNVVPPTDGSIFPSNITKDTILSFYSEDLCSVVPLVFKEATTYKGISAFKFVLAQDALDIAACDCSANNDKSCLPSGAIDVKTCQQNLPYIASLPHFLDADPKYTQNVSGLFPNDTLHRSHFIIEPVTGSVLESSLKFQLNVNLLKFKYEDIIWDDVSIQDTVFPLFWTEKKYNVAEGNVPEIRRYLEEMTGATSINQEDNAARKFEHGL</sequence>
<evidence type="ECO:0000256" key="7">
    <source>
        <dbReference type="ARBA" id="ARBA00023180"/>
    </source>
</evidence>